<dbReference type="PANTHER" id="PTHR25462:SF305">
    <property type="entry name" value="RING-TYPE DOMAIN-CONTAINING PROTEIN"/>
    <property type="match status" value="1"/>
</dbReference>
<dbReference type="InterPro" id="IPR001258">
    <property type="entry name" value="NHL_repeat"/>
</dbReference>
<dbReference type="OrthoDB" id="10039644at2759"/>
<dbReference type="EMBL" id="CAJFCJ010000027">
    <property type="protein sequence ID" value="CAD5125492.1"/>
    <property type="molecule type" value="Genomic_DNA"/>
</dbReference>
<dbReference type="SUPFAM" id="SSF57850">
    <property type="entry name" value="RING/U-box"/>
    <property type="match status" value="1"/>
</dbReference>
<dbReference type="PROSITE" id="PS00518">
    <property type="entry name" value="ZF_RING_1"/>
    <property type="match status" value="1"/>
</dbReference>
<proteinExistence type="predicted"/>
<dbReference type="InterPro" id="IPR017907">
    <property type="entry name" value="Znf_RING_CS"/>
</dbReference>
<dbReference type="Gene3D" id="3.30.40.10">
    <property type="entry name" value="Zinc/RING finger domain, C3HC4 (zinc finger)"/>
    <property type="match status" value="1"/>
</dbReference>
<accession>A0A7I8WBH8</accession>
<dbReference type="Gene3D" id="4.10.830.40">
    <property type="match status" value="1"/>
</dbReference>
<dbReference type="PROSITE" id="PS50119">
    <property type="entry name" value="ZF_BBOX"/>
    <property type="match status" value="2"/>
</dbReference>
<dbReference type="SUPFAM" id="SSF57845">
    <property type="entry name" value="B-box zinc-binding domain"/>
    <property type="match status" value="1"/>
</dbReference>
<dbReference type="GO" id="GO:0005654">
    <property type="term" value="C:nucleoplasm"/>
    <property type="evidence" value="ECO:0007669"/>
    <property type="project" value="TreeGrafter"/>
</dbReference>
<dbReference type="SMART" id="SM00336">
    <property type="entry name" value="BBOX"/>
    <property type="match status" value="2"/>
</dbReference>
<protein>
    <submittedName>
        <fullName evidence="11">DgyrCDS13704</fullName>
    </submittedName>
</protein>
<dbReference type="InterPro" id="IPR027370">
    <property type="entry name" value="Znf-RING_euk"/>
</dbReference>
<keyword evidence="4 6" id="KW-0863">Zinc-finger</keyword>
<evidence type="ECO:0000313" key="12">
    <source>
        <dbReference type="Proteomes" id="UP000549394"/>
    </source>
</evidence>
<evidence type="ECO:0000259" key="10">
    <source>
        <dbReference type="PROSITE" id="PS50119"/>
    </source>
</evidence>
<dbReference type="Gene3D" id="2.120.10.30">
    <property type="entry name" value="TolB, C-terminal domain"/>
    <property type="match status" value="1"/>
</dbReference>
<reference evidence="11 12" key="1">
    <citation type="submission" date="2020-08" db="EMBL/GenBank/DDBJ databases">
        <authorList>
            <person name="Hejnol A."/>
        </authorList>
    </citation>
    <scope>NUCLEOTIDE SEQUENCE [LARGE SCALE GENOMIC DNA]</scope>
</reference>
<feature type="repeat" description="NHL" evidence="7">
    <location>
        <begin position="473"/>
        <end position="516"/>
    </location>
</feature>
<evidence type="ECO:0000256" key="1">
    <source>
        <dbReference type="ARBA" id="ARBA00022553"/>
    </source>
</evidence>
<evidence type="ECO:0000256" key="7">
    <source>
        <dbReference type="PROSITE-ProRule" id="PRU00504"/>
    </source>
</evidence>
<dbReference type="PROSITE" id="PS51125">
    <property type="entry name" value="NHL"/>
    <property type="match status" value="1"/>
</dbReference>
<dbReference type="PROSITE" id="PS50089">
    <property type="entry name" value="ZF_RING_2"/>
    <property type="match status" value="1"/>
</dbReference>
<evidence type="ECO:0000313" key="11">
    <source>
        <dbReference type="EMBL" id="CAD5125492.1"/>
    </source>
</evidence>
<dbReference type="InterPro" id="IPR047153">
    <property type="entry name" value="TRIM45/56/19-like"/>
</dbReference>
<dbReference type="GO" id="GO:0061630">
    <property type="term" value="F:ubiquitin protein ligase activity"/>
    <property type="evidence" value="ECO:0007669"/>
    <property type="project" value="TreeGrafter"/>
</dbReference>
<gene>
    <name evidence="11" type="ORF">DGYR_LOCUS12860</name>
</gene>
<feature type="compositionally biased region" description="Basic and acidic residues" evidence="8">
    <location>
        <begin position="54"/>
        <end position="67"/>
    </location>
</feature>
<feature type="region of interest" description="Disordered" evidence="8">
    <location>
        <begin position="50"/>
        <end position="74"/>
    </location>
</feature>
<evidence type="ECO:0000256" key="6">
    <source>
        <dbReference type="PROSITE-ProRule" id="PRU00024"/>
    </source>
</evidence>
<dbReference type="PANTHER" id="PTHR25462">
    <property type="entry name" value="BONUS, ISOFORM C-RELATED"/>
    <property type="match status" value="1"/>
</dbReference>
<evidence type="ECO:0000256" key="2">
    <source>
        <dbReference type="ARBA" id="ARBA00022723"/>
    </source>
</evidence>
<dbReference type="Proteomes" id="UP000549394">
    <property type="component" value="Unassembled WGS sequence"/>
</dbReference>
<keyword evidence="2" id="KW-0479">Metal-binding</keyword>
<evidence type="ECO:0000256" key="8">
    <source>
        <dbReference type="SAM" id="MobiDB-lite"/>
    </source>
</evidence>
<name>A0A7I8WBH8_9ANNE</name>
<dbReference type="AlphaFoldDB" id="A0A7I8WBH8"/>
<sequence length="614" mass="69126">MSHQKLYKAHSNQLPSTQPVAVLPQNIYSRPVHHLSSNFMVDKYLRSMVNSPPEVRERPRRNSDPSQRKLSTQSSSGIFIASDYDKMTKQSPAMGDSPNEDFEELLTCMICFDSYTNPKMLTCGHTFCEDCLAGYNNSYVQQKKHVPGQLPCPTCREYTPLPKVGISGLKNDFKIEKIKRMEDMFRTVSRRGKVCDSCKAERRTTKSQFYCNDCGMKYCKSCAEKHNRSPILSGHNIINDPDRNGEICKNHSPEEVKFLCKTCKTVVCVVCTIHDHEGHEFVELNKIFSENQDKINNLKEIILSKLSEMKGKRKDIDLLREKHLFACNSAEKLLKTCTEKSIYQIKKCQEALMKELAIKKDEKLATIEQYKENLDYIIAEAHGLQSFVSSAMETSKSVRAIAMFEDLIERMKTISKTEINQDDVSPYRFVSFSESILPLSIGELRETDDPPKFIRQTPTRQISNERGGKPTLVFKIDKQGSNLGELKDPLGVTCLANGNIVVSEWGNERVQVFDPNGKHLSVIGTGLIQPQDVSCTRKGNILVSDAKNKRIEAFSPIGPTGKSISKWGLGKFVQPCGVAVSSNGNCVITDIAECSVSIFEVCINASCRFFLVTK</sequence>
<keyword evidence="1" id="KW-0597">Phosphoprotein</keyword>
<keyword evidence="12" id="KW-1185">Reference proteome</keyword>
<dbReference type="SMART" id="SM00184">
    <property type="entry name" value="RING"/>
    <property type="match status" value="1"/>
</dbReference>
<dbReference type="GO" id="GO:0008270">
    <property type="term" value="F:zinc ion binding"/>
    <property type="evidence" value="ECO:0007669"/>
    <property type="project" value="UniProtKB-KW"/>
</dbReference>
<evidence type="ECO:0000259" key="9">
    <source>
        <dbReference type="PROSITE" id="PS50089"/>
    </source>
</evidence>
<dbReference type="InterPro" id="IPR001841">
    <property type="entry name" value="Znf_RING"/>
</dbReference>
<dbReference type="Gene3D" id="3.30.160.60">
    <property type="entry name" value="Classic Zinc Finger"/>
    <property type="match status" value="1"/>
</dbReference>
<keyword evidence="5" id="KW-0862">Zinc</keyword>
<evidence type="ECO:0000256" key="3">
    <source>
        <dbReference type="ARBA" id="ARBA00022737"/>
    </source>
</evidence>
<dbReference type="InterPro" id="IPR011042">
    <property type="entry name" value="6-blade_b-propeller_TolB-like"/>
</dbReference>
<dbReference type="InterPro" id="IPR013083">
    <property type="entry name" value="Znf_RING/FYVE/PHD"/>
</dbReference>
<evidence type="ECO:0000256" key="5">
    <source>
        <dbReference type="ARBA" id="ARBA00022833"/>
    </source>
</evidence>
<comment type="caution">
    <text evidence="11">The sequence shown here is derived from an EMBL/GenBank/DDBJ whole genome shotgun (WGS) entry which is preliminary data.</text>
</comment>
<dbReference type="CDD" id="cd05819">
    <property type="entry name" value="NHL"/>
    <property type="match status" value="1"/>
</dbReference>
<dbReference type="CDD" id="cd19757">
    <property type="entry name" value="Bbox1"/>
    <property type="match status" value="1"/>
</dbReference>
<dbReference type="CDD" id="cd19756">
    <property type="entry name" value="Bbox2"/>
    <property type="match status" value="1"/>
</dbReference>
<evidence type="ECO:0000256" key="4">
    <source>
        <dbReference type="ARBA" id="ARBA00022771"/>
    </source>
</evidence>
<feature type="domain" description="B box-type" evidence="10">
    <location>
        <begin position="190"/>
        <end position="240"/>
    </location>
</feature>
<organism evidence="11 12">
    <name type="scientific">Dimorphilus gyrociliatus</name>
    <dbReference type="NCBI Taxonomy" id="2664684"/>
    <lineage>
        <taxon>Eukaryota</taxon>
        <taxon>Metazoa</taxon>
        <taxon>Spiralia</taxon>
        <taxon>Lophotrochozoa</taxon>
        <taxon>Annelida</taxon>
        <taxon>Polychaeta</taxon>
        <taxon>Polychaeta incertae sedis</taxon>
        <taxon>Dinophilidae</taxon>
        <taxon>Dimorphilus</taxon>
    </lineage>
</organism>
<dbReference type="Pfam" id="PF00643">
    <property type="entry name" value="zf-B_box"/>
    <property type="match status" value="1"/>
</dbReference>
<feature type="domain" description="RING-type" evidence="9">
    <location>
        <begin position="108"/>
        <end position="156"/>
    </location>
</feature>
<keyword evidence="3" id="KW-0677">Repeat</keyword>
<dbReference type="InterPro" id="IPR000315">
    <property type="entry name" value="Znf_B-box"/>
</dbReference>
<dbReference type="SUPFAM" id="SSF101898">
    <property type="entry name" value="NHL repeat"/>
    <property type="match status" value="1"/>
</dbReference>
<dbReference type="Pfam" id="PF13445">
    <property type="entry name" value="zf-RING_UBOX"/>
    <property type="match status" value="1"/>
</dbReference>
<feature type="domain" description="B box-type" evidence="10">
    <location>
        <begin position="243"/>
        <end position="284"/>
    </location>
</feature>